<name>A0A845AMW2_9SPHN</name>
<proteinExistence type="predicted"/>
<keyword evidence="2" id="KW-1185">Reference proteome</keyword>
<sequence>MAELEELDPDELDELLGLKPKFDVPPAARRSLESVGILAADEGGLPAASLRNQPASIVRAALSGNKGPVVSRWGHILLRRALVSRLAAPDGMDPAEFAGLRAGLLNRMGEYGAAKTLAQDVDTDNWNESLAGAAVQSYISTGDIVGACPLARFQSDLRDDAEWQMLRSICAAYAGESSRSRNELRRLRSRDDRAEIDVLLAQRYAGAAGRGGSAVNLEWEGVDALSPWRFSLANAVGAEIPQNLLEGAGAYYQRVAATAPMLPLAQRIGGAELAAREGILSSAALIDLYSALYAEQGRDGEAGLRAARLREAYVGADPASRLAAIRDIWTTSEQTDYARQVLTAYAAARLPANADMADDASDLIASMLAAGLDRDALEWGEVVPVGSHAWALLALSQPQRSTPVASGPVDDFYGDDDSTDQRKTGFLVAGLAGLGRLETAARQEYDQDLALDLDRSTRWSQLIQQAAAVGNQPMVAMLAGVGMQGTGWDKMTARHLFHIVSALDRVGLSDEARMIAAEAVARG</sequence>
<dbReference type="EMBL" id="WTYE01000001">
    <property type="protein sequence ID" value="MXP32142.1"/>
    <property type="molecule type" value="Genomic_DNA"/>
</dbReference>
<reference evidence="1 2" key="1">
    <citation type="submission" date="2019-12" db="EMBL/GenBank/DDBJ databases">
        <title>Genomic-based taxomic classification of the family Erythrobacteraceae.</title>
        <authorList>
            <person name="Xu L."/>
        </authorList>
    </citation>
    <scope>NUCLEOTIDE SEQUENCE [LARGE SCALE GENOMIC DNA]</scope>
    <source>
        <strain evidence="1 2">JCM 16677</strain>
    </source>
</reference>
<dbReference type="Proteomes" id="UP000446786">
    <property type="component" value="Unassembled WGS sequence"/>
</dbReference>
<comment type="caution">
    <text evidence="1">The sequence shown here is derived from an EMBL/GenBank/DDBJ whole genome shotgun (WGS) entry which is preliminary data.</text>
</comment>
<evidence type="ECO:0000313" key="1">
    <source>
        <dbReference type="EMBL" id="MXP32142.1"/>
    </source>
</evidence>
<accession>A0A845AMW2</accession>
<gene>
    <name evidence="1" type="ORF">GRI94_09945</name>
</gene>
<protein>
    <submittedName>
        <fullName evidence="1">Uncharacterized protein</fullName>
    </submittedName>
</protein>
<dbReference type="AlphaFoldDB" id="A0A845AMW2"/>
<dbReference type="OrthoDB" id="7388088at2"/>
<evidence type="ECO:0000313" key="2">
    <source>
        <dbReference type="Proteomes" id="UP000446786"/>
    </source>
</evidence>
<organism evidence="1 2">
    <name type="scientific">Parerythrobacter jejuensis</name>
    <dbReference type="NCBI Taxonomy" id="795812"/>
    <lineage>
        <taxon>Bacteria</taxon>
        <taxon>Pseudomonadati</taxon>
        <taxon>Pseudomonadota</taxon>
        <taxon>Alphaproteobacteria</taxon>
        <taxon>Sphingomonadales</taxon>
        <taxon>Erythrobacteraceae</taxon>
        <taxon>Parerythrobacter</taxon>
    </lineage>
</organism>